<dbReference type="RefSeq" id="WP_217084692.1">
    <property type="nucleotide sequence ID" value="NZ_CAJHCY010000007.1"/>
</dbReference>
<dbReference type="AlphaFoldDB" id="A0AAP2MQ61"/>
<comment type="caution">
    <text evidence="1">The sequence shown here is derived from an EMBL/GenBank/DDBJ whole genome shotgun (WGS) entry which is preliminary data.</text>
</comment>
<dbReference type="EMBL" id="JAHPMX010000012">
    <property type="protein sequence ID" value="MBU9358891.1"/>
    <property type="molecule type" value="Genomic_DNA"/>
</dbReference>
<gene>
    <name evidence="1" type="ORF">KTE52_21375</name>
</gene>
<name>A0AAP2MQ61_9BURK</name>
<sequence>MLGHNMHTESNAAWQSYKHMVGPLPSPPPLLNQTQSGATLGSLMESAEAALKDLHDSIAELDASVAPLAVERRIADPVQSCEAGAGEPEAIRKLRLIIGNISAAADHVRSVTKSLRI</sequence>
<protein>
    <submittedName>
        <fullName evidence="1">Uncharacterized protein</fullName>
    </submittedName>
</protein>
<dbReference type="Proteomes" id="UP001196915">
    <property type="component" value="Unassembled WGS sequence"/>
</dbReference>
<accession>A0AAP2MQ61</accession>
<evidence type="ECO:0000313" key="1">
    <source>
        <dbReference type="EMBL" id="MBU9358891.1"/>
    </source>
</evidence>
<proteinExistence type="predicted"/>
<organism evidence="1 2">
    <name type="scientific">Burkholderia multivorans</name>
    <dbReference type="NCBI Taxonomy" id="87883"/>
    <lineage>
        <taxon>Bacteria</taxon>
        <taxon>Pseudomonadati</taxon>
        <taxon>Pseudomonadota</taxon>
        <taxon>Betaproteobacteria</taxon>
        <taxon>Burkholderiales</taxon>
        <taxon>Burkholderiaceae</taxon>
        <taxon>Burkholderia</taxon>
        <taxon>Burkholderia cepacia complex</taxon>
    </lineage>
</organism>
<reference evidence="1" key="1">
    <citation type="submission" date="2021-06" db="EMBL/GenBank/DDBJ databases">
        <title>A collection of bacterial strains from the Burkholderia cepacia Research Laboratory and Repository.</title>
        <authorList>
            <person name="Lipuma J."/>
            <person name="Spilker T."/>
        </authorList>
    </citation>
    <scope>NUCLEOTIDE SEQUENCE</scope>
    <source>
        <strain evidence="1">AU37435</strain>
    </source>
</reference>
<evidence type="ECO:0000313" key="2">
    <source>
        <dbReference type="Proteomes" id="UP001196915"/>
    </source>
</evidence>